<dbReference type="Proteomes" id="UP000714380">
    <property type="component" value="Unassembled WGS sequence"/>
</dbReference>
<evidence type="ECO:0000313" key="5">
    <source>
        <dbReference type="Proteomes" id="UP000714380"/>
    </source>
</evidence>
<organism evidence="4 5">
    <name type="scientific">Thalassolituus marinus</name>
    <dbReference type="NCBI Taxonomy" id="671053"/>
    <lineage>
        <taxon>Bacteria</taxon>
        <taxon>Pseudomonadati</taxon>
        <taxon>Pseudomonadota</taxon>
        <taxon>Gammaproteobacteria</taxon>
        <taxon>Oceanospirillales</taxon>
        <taxon>Oceanospirillaceae</taxon>
        <taxon>Thalassolituus</taxon>
    </lineage>
</organism>
<dbReference type="EMBL" id="JAEDAH010000030">
    <property type="protein sequence ID" value="MCA6063231.1"/>
    <property type="molecule type" value="Genomic_DNA"/>
</dbReference>
<dbReference type="PROSITE" id="PS51462">
    <property type="entry name" value="NUDIX"/>
    <property type="match status" value="1"/>
</dbReference>
<gene>
    <name evidence="4" type="primary">nudE</name>
    <name evidence="4" type="ORF">I9W95_06370</name>
</gene>
<reference evidence="4 5" key="1">
    <citation type="submission" date="2020-12" db="EMBL/GenBank/DDBJ databases">
        <title>Novel Thalassolituus-related marine hydrocarbonoclastic bacteria mediated algae-derived hydrocarbons mineralization in twilight zone of the northern South China Sea.</title>
        <authorList>
            <person name="Dong C."/>
        </authorList>
    </citation>
    <scope>NUCLEOTIDE SEQUENCE [LARGE SCALE GENOMIC DNA]</scope>
    <source>
        <strain evidence="4 5">IMCC1826</strain>
    </source>
</reference>
<dbReference type="GO" id="GO:0016787">
    <property type="term" value="F:hydrolase activity"/>
    <property type="evidence" value="ECO:0007669"/>
    <property type="project" value="UniProtKB-KW"/>
</dbReference>
<evidence type="ECO:0000256" key="2">
    <source>
        <dbReference type="ARBA" id="ARBA00022801"/>
    </source>
</evidence>
<dbReference type="InterPro" id="IPR015797">
    <property type="entry name" value="NUDIX_hydrolase-like_dom_sf"/>
</dbReference>
<dbReference type="PROSITE" id="PS00893">
    <property type="entry name" value="NUDIX_BOX"/>
    <property type="match status" value="1"/>
</dbReference>
<keyword evidence="2 4" id="KW-0378">Hydrolase</keyword>
<keyword evidence="5" id="KW-1185">Reference proteome</keyword>
<feature type="domain" description="Nudix hydrolase" evidence="3">
    <location>
        <begin position="43"/>
        <end position="175"/>
    </location>
</feature>
<dbReference type="Gene3D" id="3.90.79.10">
    <property type="entry name" value="Nucleoside Triphosphate Pyrophosphohydrolase"/>
    <property type="match status" value="1"/>
</dbReference>
<dbReference type="InterPro" id="IPR020084">
    <property type="entry name" value="NUDIX_hydrolase_CS"/>
</dbReference>
<dbReference type="RefSeq" id="WP_225673034.1">
    <property type="nucleotide sequence ID" value="NZ_JAEDAH010000030.1"/>
</dbReference>
<name>A0ABS7ZNE9_9GAMM</name>
<comment type="cofactor">
    <cofactor evidence="1">
        <name>Mg(2+)</name>
        <dbReference type="ChEBI" id="CHEBI:18420"/>
    </cofactor>
</comment>
<sequence length="189" mass="21080">MQKKPQILERHLVAQSRLFRVESFDLRFSNGVERTYERLVPGGNGAVMVVALLDDEHVALIREYGGGIEDYTLTLPKGAIDLGESLRDACNRELQEEIGFGAHEFVYLKKLSLSPSYMSGGIDVVFARNLYPSQLEGDEPEPLELVPWKLAELHELYGRADCTEGRAIAALALAQEYLAGRFQGEVLEP</sequence>
<protein>
    <submittedName>
        <fullName evidence="4">ADP compounds hydrolase NudE</fullName>
    </submittedName>
</protein>
<proteinExistence type="predicted"/>
<evidence type="ECO:0000259" key="3">
    <source>
        <dbReference type="PROSITE" id="PS51462"/>
    </source>
</evidence>
<evidence type="ECO:0000256" key="1">
    <source>
        <dbReference type="ARBA" id="ARBA00001946"/>
    </source>
</evidence>
<dbReference type="SUPFAM" id="SSF55811">
    <property type="entry name" value="Nudix"/>
    <property type="match status" value="1"/>
</dbReference>
<evidence type="ECO:0000313" key="4">
    <source>
        <dbReference type="EMBL" id="MCA6063231.1"/>
    </source>
</evidence>
<dbReference type="Pfam" id="PF00293">
    <property type="entry name" value="NUDIX"/>
    <property type="match status" value="1"/>
</dbReference>
<dbReference type="InterPro" id="IPR000086">
    <property type="entry name" value="NUDIX_hydrolase_dom"/>
</dbReference>
<comment type="caution">
    <text evidence="4">The sequence shown here is derived from an EMBL/GenBank/DDBJ whole genome shotgun (WGS) entry which is preliminary data.</text>
</comment>
<dbReference type="NCBIfam" id="NF008736">
    <property type="entry name" value="PRK11762.1"/>
    <property type="match status" value="1"/>
</dbReference>
<accession>A0ABS7ZNE9</accession>